<keyword evidence="4" id="KW-1185">Reference proteome</keyword>
<proteinExistence type="inferred from homology"/>
<evidence type="ECO:0000256" key="1">
    <source>
        <dbReference type="RuleBase" id="RU003682"/>
    </source>
</evidence>
<dbReference type="Proteomes" id="UP000281128">
    <property type="component" value="Unassembled WGS sequence"/>
</dbReference>
<sequence>MPEQAARAARRLADGAYRGPGDALFGKRTQRAFNKGFASEFIDFRMGARARRLAGGGYFGHVGLLLLGGRHSSGSAGRCNLFVERPTNLWKRFESSPPQQERTAEMRPEEIVNLDAYPIMDPDSPAWSDLVGRLRRELDERQYVSLPDFILPAARERAVADALAALPRAHHNSSRRNCYLHRQGDPSLPDDHPRNIMLEASTRMLAYDQFPDDCPVKLLYHWEPVRRMVAGIVGRDRLFDNEDPCQPVNLLCYETGDRSAWHFDSVNAFTMTLMLQASESGGDFEMAPNTRTDDDENHDYVRRVLLGECPEDVVSVAREAGALCIFRGCNSLHRVSPVAGPSTRVMGVFVYEDEPGIVGDPEVNATVYGREVAPG</sequence>
<accession>A0A3A8BBH9</accession>
<evidence type="ECO:0000313" key="4">
    <source>
        <dbReference type="Proteomes" id="UP000281128"/>
    </source>
</evidence>
<protein>
    <recommendedName>
        <fullName evidence="2">Fe2OG dioxygenase domain-containing protein</fullName>
    </recommendedName>
</protein>
<name>A0A3A8BBH9_9RHOB</name>
<dbReference type="Gene3D" id="2.60.120.620">
    <property type="entry name" value="q2cbj1_9rhob like domain"/>
    <property type="match status" value="1"/>
</dbReference>
<dbReference type="Pfam" id="PF23169">
    <property type="entry name" value="HalD"/>
    <property type="match status" value="1"/>
</dbReference>
<gene>
    <name evidence="3" type="ORF">D6850_04450</name>
</gene>
<dbReference type="GO" id="GO:0016491">
    <property type="term" value="F:oxidoreductase activity"/>
    <property type="evidence" value="ECO:0007669"/>
    <property type="project" value="UniProtKB-KW"/>
</dbReference>
<keyword evidence="1" id="KW-0560">Oxidoreductase</keyword>
<evidence type="ECO:0000313" key="3">
    <source>
        <dbReference type="EMBL" id="RKF16794.1"/>
    </source>
</evidence>
<keyword evidence="1" id="KW-0479">Metal-binding</keyword>
<feature type="domain" description="Fe2OG dioxygenase" evidence="2">
    <location>
        <begin position="241"/>
        <end position="353"/>
    </location>
</feature>
<dbReference type="InterPro" id="IPR056470">
    <property type="entry name" value="BesD/HalB-like"/>
</dbReference>
<reference evidence="3 4" key="1">
    <citation type="submission" date="2018-09" db="EMBL/GenBank/DDBJ databases">
        <title>Roseovarius spongiae sp. nov., isolated from a marine sponge.</title>
        <authorList>
            <person name="Zhuang L."/>
            <person name="Luo L."/>
        </authorList>
    </citation>
    <scope>NUCLEOTIDE SEQUENCE [LARGE SCALE GENOMIC DNA]</scope>
    <source>
        <strain evidence="3 4">HN-E21</strain>
    </source>
</reference>
<dbReference type="InterPro" id="IPR005123">
    <property type="entry name" value="Oxoglu/Fe-dep_dioxygenase_dom"/>
</dbReference>
<dbReference type="AlphaFoldDB" id="A0A3A8BBH9"/>
<organism evidence="3 4">
    <name type="scientific">Roseovarius spongiae</name>
    <dbReference type="NCBI Taxonomy" id="2320272"/>
    <lineage>
        <taxon>Bacteria</taxon>
        <taxon>Pseudomonadati</taxon>
        <taxon>Pseudomonadota</taxon>
        <taxon>Alphaproteobacteria</taxon>
        <taxon>Rhodobacterales</taxon>
        <taxon>Roseobacteraceae</taxon>
        <taxon>Roseovarius</taxon>
    </lineage>
</organism>
<dbReference type="GO" id="GO:0046872">
    <property type="term" value="F:metal ion binding"/>
    <property type="evidence" value="ECO:0007669"/>
    <property type="project" value="UniProtKB-KW"/>
</dbReference>
<evidence type="ECO:0000259" key="2">
    <source>
        <dbReference type="PROSITE" id="PS51471"/>
    </source>
</evidence>
<comment type="similarity">
    <text evidence="1">Belongs to the iron/ascorbate-dependent oxidoreductase family.</text>
</comment>
<comment type="caution">
    <text evidence="3">The sequence shown here is derived from an EMBL/GenBank/DDBJ whole genome shotgun (WGS) entry which is preliminary data.</text>
</comment>
<dbReference type="PROSITE" id="PS51471">
    <property type="entry name" value="FE2OG_OXY"/>
    <property type="match status" value="1"/>
</dbReference>
<keyword evidence="1" id="KW-0408">Iron</keyword>
<dbReference type="EMBL" id="RAPE01000001">
    <property type="protein sequence ID" value="RKF16794.1"/>
    <property type="molecule type" value="Genomic_DNA"/>
</dbReference>